<evidence type="ECO:0000313" key="5">
    <source>
        <dbReference type="Proteomes" id="UP000253383"/>
    </source>
</evidence>
<evidence type="ECO:0000256" key="2">
    <source>
        <dbReference type="SAM" id="SignalP"/>
    </source>
</evidence>
<feature type="signal peptide" evidence="2">
    <location>
        <begin position="1"/>
        <end position="17"/>
    </location>
</feature>
<dbReference type="Proteomes" id="UP000253383">
    <property type="component" value="Unassembled WGS sequence"/>
</dbReference>
<protein>
    <submittedName>
        <fullName evidence="4">Gliding motility lipoprotein GldJ</fullName>
    </submittedName>
</protein>
<feature type="compositionally biased region" description="Low complexity" evidence="1">
    <location>
        <begin position="207"/>
        <end position="220"/>
    </location>
</feature>
<dbReference type="PANTHER" id="PTHR23150">
    <property type="entry name" value="SULFATASE MODIFYING FACTOR 1, 2"/>
    <property type="match status" value="1"/>
</dbReference>
<feature type="region of interest" description="Disordered" evidence="1">
    <location>
        <begin position="206"/>
        <end position="234"/>
    </location>
</feature>
<evidence type="ECO:0000256" key="1">
    <source>
        <dbReference type="SAM" id="MobiDB-lite"/>
    </source>
</evidence>
<keyword evidence="5" id="KW-1185">Reference proteome</keyword>
<feature type="compositionally biased region" description="Polar residues" evidence="1">
    <location>
        <begin position="221"/>
        <end position="231"/>
    </location>
</feature>
<feature type="domain" description="Sulfatase-modifying factor enzyme-like" evidence="3">
    <location>
        <begin position="62"/>
        <end position="417"/>
    </location>
</feature>
<comment type="caution">
    <text evidence="4">The sequence shown here is derived from an EMBL/GenBank/DDBJ whole genome shotgun (WGS) entry which is preliminary data.</text>
</comment>
<accession>A0A368JLG9</accession>
<dbReference type="EMBL" id="QOWE01000015">
    <property type="protein sequence ID" value="RCR68135.1"/>
    <property type="molecule type" value="Genomic_DNA"/>
</dbReference>
<evidence type="ECO:0000313" key="4">
    <source>
        <dbReference type="EMBL" id="RCR68135.1"/>
    </source>
</evidence>
<name>A0A368JLG9_9BACT</name>
<dbReference type="PANTHER" id="PTHR23150:SF19">
    <property type="entry name" value="FORMYLGLYCINE-GENERATING ENZYME"/>
    <property type="match status" value="1"/>
</dbReference>
<dbReference type="SUPFAM" id="SSF56436">
    <property type="entry name" value="C-type lectin-like"/>
    <property type="match status" value="1"/>
</dbReference>
<reference evidence="4 5" key="1">
    <citation type="submission" date="2018-07" db="EMBL/GenBank/DDBJ databases">
        <title>Genome analysis of Larkinella rosea.</title>
        <authorList>
            <person name="Zhou Z."/>
            <person name="Wang G."/>
        </authorList>
    </citation>
    <scope>NUCLEOTIDE SEQUENCE [LARGE SCALE GENOMIC DNA]</scope>
    <source>
        <strain evidence="5">zzj9</strain>
    </source>
</reference>
<dbReference type="Gene3D" id="3.90.1580.10">
    <property type="entry name" value="paralog of FGE (formylglycine-generating enzyme)"/>
    <property type="match status" value="1"/>
</dbReference>
<gene>
    <name evidence="4" type="ORF">DUE52_18925</name>
</gene>
<evidence type="ECO:0000259" key="3">
    <source>
        <dbReference type="Pfam" id="PF03781"/>
    </source>
</evidence>
<dbReference type="OrthoDB" id="1491336at2"/>
<dbReference type="InterPro" id="IPR042095">
    <property type="entry name" value="SUMF_sf"/>
</dbReference>
<dbReference type="InterPro" id="IPR005532">
    <property type="entry name" value="SUMF_dom"/>
</dbReference>
<dbReference type="InterPro" id="IPR016187">
    <property type="entry name" value="CTDL_fold"/>
</dbReference>
<dbReference type="RefSeq" id="WP_114407598.1">
    <property type="nucleotide sequence ID" value="NZ_QOWE01000015.1"/>
</dbReference>
<dbReference type="GO" id="GO:0120147">
    <property type="term" value="F:formylglycine-generating oxidase activity"/>
    <property type="evidence" value="ECO:0007669"/>
    <property type="project" value="TreeGrafter"/>
</dbReference>
<sequence length="425" mass="47779">MNRKQPLRSMVYLLAFAAVLGACKSKHPTSVKPGKESTATGINYNKENGFQVAKYRGQSAGPNLVFIEGGRFTMGALEEDVMNSRDNRERTVSIQSFYMDETEIANIHYLEYLDAIQRDSSEEIYSRALPDTNVWKNPLSYNDPYVTQYLRFPGFRYYPVVGVSWEQAVDYSTWRTDAVNANLAQKGAASSKKKGFSLKRKKKEEAAPAVAEGEQPVAVAKNSQTTASMESGNVLPNYRLPSEAEWEYAAKAMIGTQYIDENQSNQRIYPWDGSSVRNAKKGRKQGQMMANFKRGRGDYAGIAGKSNDAAIITAEIYTYLPNDFGLYNMAGNVNEWVYDVYRPLSYQDMNDLNPLRRDGYQDDEKNYDTKNGNSIINDKLRVYKGGSWADVAYWLSPGTRRFMAQDSATATIGFRCAMIAGGRNK</sequence>
<organism evidence="4 5">
    <name type="scientific">Larkinella punicea</name>
    <dbReference type="NCBI Taxonomy" id="2315727"/>
    <lineage>
        <taxon>Bacteria</taxon>
        <taxon>Pseudomonadati</taxon>
        <taxon>Bacteroidota</taxon>
        <taxon>Cytophagia</taxon>
        <taxon>Cytophagales</taxon>
        <taxon>Spirosomataceae</taxon>
        <taxon>Larkinella</taxon>
    </lineage>
</organism>
<dbReference type="AlphaFoldDB" id="A0A368JLG9"/>
<dbReference type="Pfam" id="PF03781">
    <property type="entry name" value="FGE-sulfatase"/>
    <property type="match status" value="1"/>
</dbReference>
<dbReference type="InterPro" id="IPR051043">
    <property type="entry name" value="Sulfatase_Mod_Factor_Kinase"/>
</dbReference>
<feature type="chain" id="PRO_5016654188" evidence="2">
    <location>
        <begin position="18"/>
        <end position="425"/>
    </location>
</feature>
<keyword evidence="2" id="KW-0732">Signal</keyword>
<proteinExistence type="predicted"/>
<keyword evidence="4" id="KW-0449">Lipoprotein</keyword>
<dbReference type="PROSITE" id="PS51257">
    <property type="entry name" value="PROKAR_LIPOPROTEIN"/>
    <property type="match status" value="1"/>
</dbReference>